<dbReference type="OrthoDB" id="532708at2"/>
<dbReference type="InterPro" id="IPR011006">
    <property type="entry name" value="CheY-like_superfamily"/>
</dbReference>
<proteinExistence type="predicted"/>
<dbReference type="SMART" id="SM00448">
    <property type="entry name" value="REC"/>
    <property type="match status" value="1"/>
</dbReference>
<keyword evidence="4" id="KW-1185">Reference proteome</keyword>
<dbReference type="InterPro" id="IPR001789">
    <property type="entry name" value="Sig_transdc_resp-reg_receiver"/>
</dbReference>
<reference evidence="3 4" key="1">
    <citation type="submission" date="2017-06" db="EMBL/GenBank/DDBJ databases">
        <title>Genome sequencing of cyanobaciteial culture collection at National Institute for Environmental Studies (NIES).</title>
        <authorList>
            <person name="Hirose Y."/>
            <person name="Shimura Y."/>
            <person name="Fujisawa T."/>
            <person name="Nakamura Y."/>
            <person name="Kawachi M."/>
        </authorList>
    </citation>
    <scope>NUCLEOTIDE SEQUENCE [LARGE SCALE GENOMIC DNA]</scope>
    <source>
        <strain evidence="3 4">NIES-21</strain>
    </source>
</reference>
<sequence length="170" mass="18628">MNPTITSSIKVGTLKGVQILVVDNDIDSGVLLTIFLSYFGANVTTSASIKEAVNSLTCFFPHIIICEIRFLGENVYVLLNKLAEIESFSKNHIPIIVTSTCVNGTTEEIPEIEFAGYLLKPIDLDKLLVMIEHLLPLGGNNLLVEPLQHSFINSLAVADSLLTEIKENNE</sequence>
<dbReference type="Gene3D" id="3.40.50.2300">
    <property type="match status" value="1"/>
</dbReference>
<comment type="caution">
    <text evidence="1">Lacks conserved residue(s) required for the propagation of feature annotation.</text>
</comment>
<dbReference type="SUPFAM" id="SSF52172">
    <property type="entry name" value="CheY-like"/>
    <property type="match status" value="1"/>
</dbReference>
<dbReference type="PROSITE" id="PS50110">
    <property type="entry name" value="RESPONSE_REGULATORY"/>
    <property type="match status" value="1"/>
</dbReference>
<evidence type="ECO:0000256" key="1">
    <source>
        <dbReference type="PROSITE-ProRule" id="PRU00169"/>
    </source>
</evidence>
<protein>
    <recommendedName>
        <fullName evidence="2">Response regulatory domain-containing protein</fullName>
    </recommendedName>
</protein>
<evidence type="ECO:0000259" key="2">
    <source>
        <dbReference type="PROSITE" id="PS50110"/>
    </source>
</evidence>
<name>A0A1Z4GKI6_9CYAN</name>
<dbReference type="EMBL" id="AP018174">
    <property type="protein sequence ID" value="BAY18007.1"/>
    <property type="molecule type" value="Genomic_DNA"/>
</dbReference>
<feature type="domain" description="Response regulatory" evidence="2">
    <location>
        <begin position="18"/>
        <end position="135"/>
    </location>
</feature>
<organism evidence="3 4">
    <name type="scientific">Anabaenopsis circularis NIES-21</name>
    <dbReference type="NCBI Taxonomy" id="1085406"/>
    <lineage>
        <taxon>Bacteria</taxon>
        <taxon>Bacillati</taxon>
        <taxon>Cyanobacteriota</taxon>
        <taxon>Cyanophyceae</taxon>
        <taxon>Nostocales</taxon>
        <taxon>Nodulariaceae</taxon>
        <taxon>Anabaenopsis</taxon>
    </lineage>
</organism>
<dbReference type="Proteomes" id="UP000218287">
    <property type="component" value="Chromosome"/>
</dbReference>
<dbReference type="GO" id="GO:0000160">
    <property type="term" value="P:phosphorelay signal transduction system"/>
    <property type="evidence" value="ECO:0007669"/>
    <property type="project" value="InterPro"/>
</dbReference>
<evidence type="ECO:0000313" key="4">
    <source>
        <dbReference type="Proteomes" id="UP000218287"/>
    </source>
</evidence>
<accession>A0A1Z4GKI6</accession>
<dbReference type="AlphaFoldDB" id="A0A1Z4GKI6"/>
<dbReference type="Pfam" id="PF00072">
    <property type="entry name" value="Response_reg"/>
    <property type="match status" value="1"/>
</dbReference>
<gene>
    <name evidence="3" type="ORF">NIES21_38500</name>
</gene>
<evidence type="ECO:0000313" key="3">
    <source>
        <dbReference type="EMBL" id="BAY18007.1"/>
    </source>
</evidence>